<dbReference type="Proteomes" id="UP000799779">
    <property type="component" value="Unassembled WGS sequence"/>
</dbReference>
<feature type="transmembrane region" description="Helical" evidence="2">
    <location>
        <begin position="111"/>
        <end position="133"/>
    </location>
</feature>
<proteinExistence type="predicted"/>
<feature type="transmembrane region" description="Helical" evidence="2">
    <location>
        <begin position="210"/>
        <end position="234"/>
    </location>
</feature>
<feature type="transmembrane region" description="Helical" evidence="2">
    <location>
        <begin position="319"/>
        <end position="342"/>
    </location>
</feature>
<dbReference type="OrthoDB" id="3177213at2759"/>
<dbReference type="PANTHER" id="PTHR42101">
    <property type="entry name" value="CHROMOSOME 16, WHOLE GENOME SHOTGUN SEQUENCE"/>
    <property type="match status" value="1"/>
</dbReference>
<evidence type="ECO:0000256" key="1">
    <source>
        <dbReference type="SAM" id="MobiDB-lite"/>
    </source>
</evidence>
<evidence type="ECO:0000313" key="4">
    <source>
        <dbReference type="Proteomes" id="UP000799779"/>
    </source>
</evidence>
<keyword evidence="2" id="KW-1133">Transmembrane helix</keyword>
<feature type="transmembrane region" description="Helical" evidence="2">
    <location>
        <begin position="291"/>
        <end position="313"/>
    </location>
</feature>
<feature type="transmembrane region" description="Helical" evidence="2">
    <location>
        <begin position="145"/>
        <end position="163"/>
    </location>
</feature>
<keyword evidence="4" id="KW-1185">Reference proteome</keyword>
<feature type="transmembrane region" description="Helical" evidence="2">
    <location>
        <begin position="552"/>
        <end position="571"/>
    </location>
</feature>
<feature type="transmembrane region" description="Helical" evidence="2">
    <location>
        <begin position="583"/>
        <end position="604"/>
    </location>
</feature>
<feature type="transmembrane region" description="Helical" evidence="2">
    <location>
        <begin position="363"/>
        <end position="383"/>
    </location>
</feature>
<feature type="compositionally biased region" description="Basic and acidic residues" evidence="1">
    <location>
        <begin position="1"/>
        <end position="15"/>
    </location>
</feature>
<name>A0A6A5WQ66_9PLEO</name>
<dbReference type="Pfam" id="PF06772">
    <property type="entry name" value="LtrA"/>
    <property type="match status" value="1"/>
</dbReference>
<keyword evidence="2" id="KW-0812">Transmembrane</keyword>
<protein>
    <recommendedName>
        <fullName evidence="5">Low temperature requirement A</fullName>
    </recommendedName>
</protein>
<accession>A0A6A5WQ66</accession>
<feature type="region of interest" description="Disordered" evidence="1">
    <location>
        <begin position="1"/>
        <end position="63"/>
    </location>
</feature>
<feature type="transmembrane region" description="Helical" evidence="2">
    <location>
        <begin position="254"/>
        <end position="279"/>
    </location>
</feature>
<evidence type="ECO:0000313" key="3">
    <source>
        <dbReference type="EMBL" id="KAF2003054.1"/>
    </source>
</evidence>
<keyword evidence="2" id="KW-0472">Membrane</keyword>
<feature type="transmembrane region" description="Helical" evidence="2">
    <location>
        <begin position="175"/>
        <end position="198"/>
    </location>
</feature>
<dbReference type="AlphaFoldDB" id="A0A6A5WQ66"/>
<evidence type="ECO:0000256" key="2">
    <source>
        <dbReference type="SAM" id="Phobius"/>
    </source>
</evidence>
<dbReference type="PANTHER" id="PTHR42101:SF1">
    <property type="entry name" value="LOW TEMPERATURE REQUIREMENT A"/>
    <property type="match status" value="1"/>
</dbReference>
<reference evidence="3" key="1">
    <citation type="journal article" date="2020" name="Stud. Mycol.">
        <title>101 Dothideomycetes genomes: a test case for predicting lifestyles and emergence of pathogens.</title>
        <authorList>
            <person name="Haridas S."/>
            <person name="Albert R."/>
            <person name="Binder M."/>
            <person name="Bloem J."/>
            <person name="Labutti K."/>
            <person name="Salamov A."/>
            <person name="Andreopoulos B."/>
            <person name="Baker S."/>
            <person name="Barry K."/>
            <person name="Bills G."/>
            <person name="Bluhm B."/>
            <person name="Cannon C."/>
            <person name="Castanera R."/>
            <person name="Culley D."/>
            <person name="Daum C."/>
            <person name="Ezra D."/>
            <person name="Gonzalez J."/>
            <person name="Henrissat B."/>
            <person name="Kuo A."/>
            <person name="Liang C."/>
            <person name="Lipzen A."/>
            <person name="Lutzoni F."/>
            <person name="Magnuson J."/>
            <person name="Mondo S."/>
            <person name="Nolan M."/>
            <person name="Ohm R."/>
            <person name="Pangilinan J."/>
            <person name="Park H.-J."/>
            <person name="Ramirez L."/>
            <person name="Alfaro M."/>
            <person name="Sun H."/>
            <person name="Tritt A."/>
            <person name="Yoshinaga Y."/>
            <person name="Zwiers L.-H."/>
            <person name="Turgeon B."/>
            <person name="Goodwin S."/>
            <person name="Spatafora J."/>
            <person name="Crous P."/>
            <person name="Grigoriev I."/>
        </authorList>
    </citation>
    <scope>NUCLEOTIDE SEQUENCE</scope>
    <source>
        <strain evidence="3">CBS 123094</strain>
    </source>
</reference>
<dbReference type="InterPro" id="IPR010640">
    <property type="entry name" value="Low_temperature_requirement_A"/>
</dbReference>
<dbReference type="EMBL" id="ML977574">
    <property type="protein sequence ID" value="KAF2003054.1"/>
    <property type="molecule type" value="Genomic_DNA"/>
</dbReference>
<sequence>MGHEEHGHGGHEEKPLGLFASPLNKPGHDHGQGHPQENHYANHSDDGSLEHQKTADPNNVPFQNQDCSLHESPAFHRHAEATTAELFYDLFFVANLTTFTANLAINDRDSLSAYVGFFCLLWLTWYQVSLYDVRFSADSLFERCAKAIHFGVMVGFAVIGASWKPGQDIYDFKTYKAFGLILMVSRLTLAAQYGVTLFYTRKYKKTMFPLGLVIAFTLLAAILYGSLIAVFPTLKLDPEYPAEYGVVLPEKTNIYIAWYVIGISETILTVLVSCFMRVISFKGTHMVQRMSLLTLIILGEGIIVICKGISLIVKNEYLFTGPIIGQIIASVLIIYFLYMLYFDRIQEEHFGTIKQQLWSFLHFPLHLTLVLVLQGVSVLILWLQAIRSFFNFGDAIVLVIGDWSNGVYNGDVDAYLIDLNATCYNYVFDFIPKGVDASKEKEALATNLVKLYDNISFNDGTNATAAENAEAAFYGILTSTSKSLFDSLYISLPKKVADKVKTYNIDQLTGKYVDVVELVFLYVYVAGGITLLIMTALGFFSLPASQRKVSSYIRLGFNAAVGIGMCLVSIIKTNEVHEQNYLISAWMIPTLCILLFLCVVANHIRLPFKSKAH</sequence>
<gene>
    <name evidence="3" type="ORF">P154DRAFT_487403</name>
</gene>
<organism evidence="3 4">
    <name type="scientific">Amniculicola lignicola CBS 123094</name>
    <dbReference type="NCBI Taxonomy" id="1392246"/>
    <lineage>
        <taxon>Eukaryota</taxon>
        <taxon>Fungi</taxon>
        <taxon>Dikarya</taxon>
        <taxon>Ascomycota</taxon>
        <taxon>Pezizomycotina</taxon>
        <taxon>Dothideomycetes</taxon>
        <taxon>Pleosporomycetidae</taxon>
        <taxon>Pleosporales</taxon>
        <taxon>Amniculicolaceae</taxon>
        <taxon>Amniculicola</taxon>
    </lineage>
</organism>
<evidence type="ECO:0008006" key="5">
    <source>
        <dbReference type="Google" id="ProtNLM"/>
    </source>
</evidence>
<feature type="transmembrane region" description="Helical" evidence="2">
    <location>
        <begin position="519"/>
        <end position="540"/>
    </location>
</feature>
<feature type="compositionally biased region" description="Basic and acidic residues" evidence="1">
    <location>
        <begin position="26"/>
        <end position="54"/>
    </location>
</feature>